<dbReference type="PANTHER" id="PTHR32438">
    <property type="entry name" value="4-ALPHA-GLUCANOTRANSFERASE DPE1, CHLOROPLASTIC/AMYLOPLASTIC"/>
    <property type="match status" value="1"/>
</dbReference>
<dbReference type="GO" id="GO:0004134">
    <property type="term" value="F:4-alpha-glucanotransferase activity"/>
    <property type="evidence" value="ECO:0007669"/>
    <property type="project" value="UniProtKB-EC"/>
</dbReference>
<name>A0A0P0ZAR6_9HYPH</name>
<evidence type="ECO:0000256" key="6">
    <source>
        <dbReference type="ARBA" id="ARBA00022679"/>
    </source>
</evidence>
<reference evidence="11" key="1">
    <citation type="journal article" date="2015" name="Proc. Natl. Acad. Sci. U.S.A.">
        <title>Bacterial clade with the ribosomal RNA operon on a small plasmid rather than the chromosome.</title>
        <authorList>
            <person name="Anda M."/>
            <person name="Ohtsubo Y."/>
            <person name="Okubo T."/>
            <person name="Sugawara M."/>
            <person name="Nagata Y."/>
            <person name="Tsuda M."/>
            <person name="Minamisawa K."/>
            <person name="Mitsui H."/>
        </authorList>
    </citation>
    <scope>NUCLEOTIDE SEQUENCE</scope>
    <source>
        <strain evidence="11">DSM 15513</strain>
    </source>
</reference>
<organism evidence="11">
    <name type="scientific">Fulvimarina pelagi</name>
    <dbReference type="NCBI Taxonomy" id="217511"/>
    <lineage>
        <taxon>Bacteria</taxon>
        <taxon>Pseudomonadati</taxon>
        <taxon>Pseudomonadota</taxon>
        <taxon>Alphaproteobacteria</taxon>
        <taxon>Hyphomicrobiales</taxon>
        <taxon>Aurantimonadaceae</taxon>
        <taxon>Fulvimarina</taxon>
    </lineage>
</organism>
<evidence type="ECO:0000256" key="1">
    <source>
        <dbReference type="ARBA" id="ARBA00000439"/>
    </source>
</evidence>
<accession>A0A0P0ZAR6</accession>
<evidence type="ECO:0000256" key="10">
    <source>
        <dbReference type="RuleBase" id="RU361207"/>
    </source>
</evidence>
<evidence type="ECO:0000313" key="11">
    <source>
        <dbReference type="EMBL" id="BAT31348.1"/>
    </source>
</evidence>
<evidence type="ECO:0000256" key="4">
    <source>
        <dbReference type="ARBA" id="ARBA00020295"/>
    </source>
</evidence>
<protein>
    <recommendedName>
        <fullName evidence="4 10">4-alpha-glucanotransferase</fullName>
        <ecNumber evidence="3 10">2.4.1.25</ecNumber>
    </recommendedName>
    <alternativeName>
        <fullName evidence="8 10">Amylomaltase</fullName>
    </alternativeName>
    <alternativeName>
        <fullName evidence="9 10">Disproportionating enzyme</fullName>
    </alternativeName>
</protein>
<dbReference type="RefSeq" id="WP_007065897.1">
    <property type="nucleotide sequence ID" value="NZ_BBWO01000005.1"/>
</dbReference>
<evidence type="ECO:0000256" key="2">
    <source>
        <dbReference type="ARBA" id="ARBA00005684"/>
    </source>
</evidence>
<dbReference type="EMBL" id="LC066397">
    <property type="protein sequence ID" value="BAT31348.1"/>
    <property type="molecule type" value="Genomic_DNA"/>
</dbReference>
<evidence type="ECO:0000256" key="5">
    <source>
        <dbReference type="ARBA" id="ARBA00022676"/>
    </source>
</evidence>
<dbReference type="InterPro" id="IPR017853">
    <property type="entry name" value="GH"/>
</dbReference>
<dbReference type="Gene3D" id="3.20.20.80">
    <property type="entry name" value="Glycosidases"/>
    <property type="match status" value="1"/>
</dbReference>
<comment type="similarity">
    <text evidence="2 10">Belongs to the disproportionating enzyme family.</text>
</comment>
<dbReference type="OrthoDB" id="9763489at2"/>
<keyword evidence="5 10" id="KW-0328">Glycosyltransferase</keyword>
<dbReference type="SUPFAM" id="SSF51445">
    <property type="entry name" value="(Trans)glycosidases"/>
    <property type="match status" value="1"/>
</dbReference>
<dbReference type="InterPro" id="IPR003385">
    <property type="entry name" value="Glyco_hydro_77"/>
</dbReference>
<evidence type="ECO:0000256" key="7">
    <source>
        <dbReference type="ARBA" id="ARBA00023277"/>
    </source>
</evidence>
<dbReference type="EC" id="2.4.1.25" evidence="3 10"/>
<evidence type="ECO:0000256" key="3">
    <source>
        <dbReference type="ARBA" id="ARBA00012560"/>
    </source>
</evidence>
<dbReference type="GO" id="GO:0005975">
    <property type="term" value="P:carbohydrate metabolic process"/>
    <property type="evidence" value="ECO:0007669"/>
    <property type="project" value="InterPro"/>
</dbReference>
<proteinExistence type="inferred from homology"/>
<dbReference type="PANTHER" id="PTHR32438:SF5">
    <property type="entry name" value="4-ALPHA-GLUCANOTRANSFERASE DPE1, CHLOROPLASTIC_AMYLOPLASTIC"/>
    <property type="match status" value="1"/>
</dbReference>
<comment type="catalytic activity">
    <reaction evidence="1 10">
        <text>Transfers a segment of a (1-&gt;4)-alpha-D-glucan to a new position in an acceptor, which may be glucose or a (1-&gt;4)-alpha-D-glucan.</text>
        <dbReference type="EC" id="2.4.1.25"/>
    </reaction>
</comment>
<dbReference type="NCBIfam" id="TIGR00217">
    <property type="entry name" value="malQ"/>
    <property type="match status" value="1"/>
</dbReference>
<evidence type="ECO:0000256" key="9">
    <source>
        <dbReference type="ARBA" id="ARBA00031501"/>
    </source>
</evidence>
<keyword evidence="7 10" id="KW-0119">Carbohydrate metabolism</keyword>
<evidence type="ECO:0000256" key="8">
    <source>
        <dbReference type="ARBA" id="ARBA00031423"/>
    </source>
</evidence>
<sequence length="618" mass="68266">MSRSLDLLAESHGIQSVYTSEMGERKVIADEAKERLLMALSVDPENGEQGHFSEARQAPEKSCALPPVVAKHRRWGISCQLYGLRSQRNLGIGDYEDLARLAVIAAREGASFIGVNPLHALFMADGSRISPYSPSTRRFNNPLYLAIDKIEGGAKAIETLRADEPALFEGLDGSLVDYPTVCRLKNRLLRMIYGTRKDDIAASQAFERFVSGSGSTLHDFALFEAISQSQVADGGHAGWHHWPEALQDRTSDAVDDFERDNFDEINFHKWLQFEVDEQIASVQARAKSEGMAIGLYLDLAVGVAPDGAETWADPALTVAAARVGAPPDMFNSAGQDWGLAPLSPKALQERDYTPLRNAFGQLTLHAGAVRIDHAMGLARLWWIPGDQSSAGGGYVRYPLGEMVDAVAEASNTNHCIVIGEDLGTVPEGFRDTMEQANILSYRVLYFERRDDAFLAPHIYPKLALACISTHDLAPLAGWWKGTDIKLREEAGTQDSAATQRDLKSRAEERIDLLVALRKASLIPHEYEQMLNGDAPLSAELNQVLSEAVHRYVARTPSLLLTVQLEDMLGATHQPNLPGTTDQYPNWRIRQDFALEDLDGHERFLSLARAMREERPNPS</sequence>
<dbReference type="AlphaFoldDB" id="A0A0P0ZAR6"/>
<dbReference type="Pfam" id="PF02446">
    <property type="entry name" value="Glyco_hydro_77"/>
    <property type="match status" value="1"/>
</dbReference>
<keyword evidence="6 10" id="KW-0808">Transferase</keyword>